<dbReference type="InterPro" id="IPR025756">
    <property type="entry name" value="Myb_CC_LHEQLE"/>
</dbReference>
<keyword evidence="1" id="KW-0805">Transcription regulation</keyword>
<dbReference type="Pfam" id="PF00249">
    <property type="entry name" value="Myb_DNA-binding"/>
    <property type="match status" value="1"/>
</dbReference>
<dbReference type="InterPro" id="IPR046955">
    <property type="entry name" value="PHR1-like"/>
</dbReference>
<feature type="compositionally biased region" description="Polar residues" evidence="5">
    <location>
        <begin position="217"/>
        <end position="236"/>
    </location>
</feature>
<evidence type="ECO:0000256" key="2">
    <source>
        <dbReference type="ARBA" id="ARBA00023125"/>
    </source>
</evidence>
<dbReference type="NCBIfam" id="TIGR01557">
    <property type="entry name" value="myb_SHAQKYF"/>
    <property type="match status" value="1"/>
</dbReference>
<dbReference type="Pfam" id="PF14379">
    <property type="entry name" value="Myb_CC_LHEQLE"/>
    <property type="match status" value="1"/>
</dbReference>
<dbReference type="SUPFAM" id="SSF46689">
    <property type="entry name" value="Homeodomain-like"/>
    <property type="match status" value="1"/>
</dbReference>
<feature type="region of interest" description="Disordered" evidence="5">
    <location>
        <begin position="110"/>
        <end position="129"/>
    </location>
</feature>
<dbReference type="InterPro" id="IPR001005">
    <property type="entry name" value="SANT/Myb"/>
</dbReference>
<reference evidence="7 8" key="1">
    <citation type="journal article" date="2016" name="DNA Res.">
        <title>The draft genome of MD-2 pineapple using hybrid error correction of long reads.</title>
        <authorList>
            <person name="Redwan R.M."/>
            <person name="Saidin A."/>
            <person name="Kumar S.V."/>
        </authorList>
    </citation>
    <scope>NUCLEOTIDE SEQUENCE [LARGE SCALE GENOMIC DNA]</scope>
    <source>
        <strain evidence="8">cv. MD2</strain>
        <tissue evidence="7">Leaf</tissue>
    </source>
</reference>
<evidence type="ECO:0000259" key="6">
    <source>
        <dbReference type="PROSITE" id="PS51294"/>
    </source>
</evidence>
<dbReference type="FunFam" id="1.10.10.60:FF:000002">
    <property type="entry name" value="Myb family transcription factor"/>
    <property type="match status" value="1"/>
</dbReference>
<keyword evidence="3" id="KW-0804">Transcription</keyword>
<dbReference type="Gene3D" id="1.10.10.60">
    <property type="entry name" value="Homeodomain-like"/>
    <property type="match status" value="1"/>
</dbReference>
<dbReference type="Proteomes" id="UP000092600">
    <property type="component" value="Unassembled WGS sequence"/>
</dbReference>
<dbReference type="InterPro" id="IPR006447">
    <property type="entry name" value="Myb_dom_plants"/>
</dbReference>
<evidence type="ECO:0000313" key="8">
    <source>
        <dbReference type="Proteomes" id="UP000092600"/>
    </source>
</evidence>
<feature type="compositionally biased region" description="Basic residues" evidence="5">
    <location>
        <begin position="205"/>
        <end position="214"/>
    </location>
</feature>
<dbReference type="PANTHER" id="PTHR31499">
    <property type="entry name" value="MYB FAMILY TRANSCRIPTION FACTOR PHL11"/>
    <property type="match status" value="1"/>
</dbReference>
<gene>
    <name evidence="7" type="ORF">ACMD2_03587</name>
</gene>
<evidence type="ECO:0000313" key="7">
    <source>
        <dbReference type="EMBL" id="OAY68712.1"/>
    </source>
</evidence>
<dbReference type="PROSITE" id="PS51294">
    <property type="entry name" value="HTH_MYB"/>
    <property type="match status" value="1"/>
</dbReference>
<evidence type="ECO:0000256" key="3">
    <source>
        <dbReference type="ARBA" id="ARBA00023163"/>
    </source>
</evidence>
<dbReference type="GO" id="GO:0003700">
    <property type="term" value="F:DNA-binding transcription factor activity"/>
    <property type="evidence" value="ECO:0007669"/>
    <property type="project" value="InterPro"/>
</dbReference>
<organism evidence="7 8">
    <name type="scientific">Ananas comosus</name>
    <name type="common">Pineapple</name>
    <name type="synonym">Ananas ananas</name>
    <dbReference type="NCBI Taxonomy" id="4615"/>
    <lineage>
        <taxon>Eukaryota</taxon>
        <taxon>Viridiplantae</taxon>
        <taxon>Streptophyta</taxon>
        <taxon>Embryophyta</taxon>
        <taxon>Tracheophyta</taxon>
        <taxon>Spermatophyta</taxon>
        <taxon>Magnoliopsida</taxon>
        <taxon>Liliopsida</taxon>
        <taxon>Poales</taxon>
        <taxon>Bromeliaceae</taxon>
        <taxon>Bromelioideae</taxon>
        <taxon>Ananas</taxon>
    </lineage>
</organism>
<keyword evidence="2" id="KW-0238">DNA-binding</keyword>
<keyword evidence="4" id="KW-0539">Nucleus</keyword>
<dbReference type="PANTHER" id="PTHR31499:SF79">
    <property type="entry name" value="HTH MYB-TYPE DOMAIN-CONTAINING PROTEIN"/>
    <property type="match status" value="1"/>
</dbReference>
<feature type="region of interest" description="Disordered" evidence="5">
    <location>
        <begin position="155"/>
        <end position="236"/>
    </location>
</feature>
<evidence type="ECO:0000256" key="4">
    <source>
        <dbReference type="ARBA" id="ARBA00023242"/>
    </source>
</evidence>
<feature type="domain" description="HTH myb-type" evidence="6">
    <location>
        <begin position="43"/>
        <end position="103"/>
    </location>
</feature>
<dbReference type="InterPro" id="IPR009057">
    <property type="entry name" value="Homeodomain-like_sf"/>
</dbReference>
<dbReference type="InterPro" id="IPR017930">
    <property type="entry name" value="Myb_dom"/>
</dbReference>
<accession>A0A199UV82</accession>
<evidence type="ECO:0000256" key="5">
    <source>
        <dbReference type="SAM" id="MobiDB-lite"/>
    </source>
</evidence>
<sequence length="236" mass="25804">MYQPKPIAGMGPTHGNSIALNKQAELARNGVGSPNDASNSASAASRQRLRWTNELHERFVDAVAQLGGPDRATPKGVLRIMGVPGLTIYHVKSHLQKYRLAKYIPNLPQMVDSKPEKKDPGDLLSGIESSSGMQITEALKLQMEVQKRLHEQLEASAKAAAAENRSPGKVSEEDNEEQQRLSGVLAPSRPTTLDPDKTSPPPRPRPPKLRRRERRQASISGASLTTTSFPRPTSRL</sequence>
<protein>
    <submittedName>
        <fullName evidence="7">Protein PHR1-LIKE 1</fullName>
    </submittedName>
</protein>
<proteinExistence type="predicted"/>
<dbReference type="AlphaFoldDB" id="A0A199UV82"/>
<dbReference type="EMBL" id="LSRQ01004777">
    <property type="protein sequence ID" value="OAY68712.1"/>
    <property type="molecule type" value="Genomic_DNA"/>
</dbReference>
<name>A0A199UV82_ANACO</name>
<comment type="caution">
    <text evidence="7">The sequence shown here is derived from an EMBL/GenBank/DDBJ whole genome shotgun (WGS) entry which is preliminary data.</text>
</comment>
<dbReference type="STRING" id="4615.A0A199UV82"/>
<evidence type="ECO:0000256" key="1">
    <source>
        <dbReference type="ARBA" id="ARBA00023015"/>
    </source>
</evidence>
<dbReference type="GO" id="GO:0003677">
    <property type="term" value="F:DNA binding"/>
    <property type="evidence" value="ECO:0007669"/>
    <property type="project" value="UniProtKB-KW"/>
</dbReference>